<evidence type="ECO:0000313" key="1">
    <source>
        <dbReference type="EMBL" id="NRT91475.1"/>
    </source>
</evidence>
<dbReference type="Gene3D" id="1.10.10.10">
    <property type="entry name" value="Winged helix-like DNA-binding domain superfamily/Winged helix DNA-binding domain"/>
    <property type="match status" value="1"/>
</dbReference>
<reference evidence="1" key="2">
    <citation type="journal article" date="2022" name="Nat. Biotechnol.">
        <title>Carbon-negative production of acetone and isopropanol by gas fermentation at industrial pilot scale.</title>
        <authorList>
            <person name="Liew F.E."/>
            <person name="Nogle R."/>
            <person name="Abdalla T."/>
            <person name="Rasor B.J."/>
            <person name="Canter C."/>
            <person name="Jensen R.O."/>
            <person name="Wang L."/>
            <person name="Strutz J."/>
            <person name="Chirania P."/>
            <person name="De Tissera S."/>
            <person name="Mueller A.P."/>
            <person name="Ruan Z."/>
            <person name="Gao A."/>
            <person name="Tran L."/>
            <person name="Engle N.L."/>
            <person name="Bromley J.C."/>
            <person name="Daniell J."/>
            <person name="Conrado R."/>
            <person name="Tschaplinski T.J."/>
            <person name="Giannone R.J."/>
            <person name="Hettich R.L."/>
            <person name="Karim A.S."/>
            <person name="Simpson S.D."/>
            <person name="Brown S.D."/>
            <person name="Leang C."/>
            <person name="Jewett M.C."/>
            <person name="Kopke M."/>
        </authorList>
    </citation>
    <scope>NUCLEOTIDE SEQUENCE</scope>
    <source>
        <strain evidence="1">DJ080</strain>
    </source>
</reference>
<proteinExistence type="predicted"/>
<dbReference type="RefSeq" id="WP_173711966.1">
    <property type="nucleotide sequence ID" value="NZ_JABSWW010000001.1"/>
</dbReference>
<dbReference type="Proteomes" id="UP001193748">
    <property type="component" value="Unassembled WGS sequence"/>
</dbReference>
<evidence type="ECO:0000313" key="2">
    <source>
        <dbReference type="Proteomes" id="UP001193748"/>
    </source>
</evidence>
<protein>
    <submittedName>
        <fullName evidence="1">Uncharacterized protein</fullName>
    </submittedName>
</protein>
<accession>A0AAX0B7Y7</accession>
<comment type="caution">
    <text evidence="1">The sequence shown here is derived from an EMBL/GenBank/DDBJ whole genome shotgun (WGS) entry which is preliminary data.</text>
</comment>
<dbReference type="AlphaFoldDB" id="A0AAX0B7Y7"/>
<gene>
    <name evidence="1" type="ORF">B0H41_005154</name>
</gene>
<dbReference type="EMBL" id="JABSWW010000001">
    <property type="protein sequence ID" value="NRT91475.1"/>
    <property type="molecule type" value="Genomic_DNA"/>
</dbReference>
<dbReference type="InterPro" id="IPR036388">
    <property type="entry name" value="WH-like_DNA-bd_sf"/>
</dbReference>
<name>A0AAX0B7Y7_CLOBE</name>
<reference evidence="1" key="1">
    <citation type="submission" date="2020-05" db="EMBL/GenBank/DDBJ databases">
        <authorList>
            <person name="Brown S."/>
            <person name="Huntemann M."/>
            <person name="Clum A."/>
            <person name="Spunde A."/>
            <person name="Palaniappan K."/>
            <person name="Ritter S."/>
            <person name="Mikhailova N."/>
            <person name="Chen I.-M."/>
            <person name="Stamatis D."/>
            <person name="Reddy T."/>
            <person name="O'Malley R."/>
            <person name="Daum C."/>
            <person name="Shapiro N."/>
            <person name="Ivanova N."/>
            <person name="Kyrpides N."/>
            <person name="Woyke T."/>
        </authorList>
    </citation>
    <scope>NUCLEOTIDE SEQUENCE</scope>
    <source>
        <strain evidence="1">DJ080</strain>
    </source>
</reference>
<sequence>MINIVNNALKNNKIKRKILLDKLPIWKSGTNKGNINWKQSSEEKCIVKFKYDDIQGEIKIVDYDNKTQYLYIKYKDKEIFKIKTNSLIRCELGRLIGVYADFKFSIGENIKNEYKNIIILDRKYVKNKYGKNIKYYQYSCNICGFNGGEHYKNTEYKKELWVIESSIQQEKISCSCCKNKIVVKRINDIPTTAPEILPYFQGGYDEAKMYNKSSNCKIFPVCPICGRIKNTEIAISQIYERKSIACCGDGMKYPEKLLWFMLRNLNIKFQSQLTKATFEWCDNYRYDFYIPVLNCIIETHGMQHYGHGFGTNKGRTLEEEQENDIIKKELALSNGIQEENYIVIDCRYSTLDWIKNNENGILNSRLNELFDLNKVNWTICQKFTCDSLIRTVCDLKKQNPKLTTTEISKIVEFSPSNVRRWLFKGNDCGLCEYDSYKEHYESNKRNNKIKSKPIEIFKDGISLGGFCSTLDLEKQSEKLFGIKLSHSSISRVCLGKQKTHKGFTFKFI</sequence>
<organism evidence="1 2">
    <name type="scientific">Clostridium beijerinckii</name>
    <name type="common">Clostridium MP</name>
    <dbReference type="NCBI Taxonomy" id="1520"/>
    <lineage>
        <taxon>Bacteria</taxon>
        <taxon>Bacillati</taxon>
        <taxon>Bacillota</taxon>
        <taxon>Clostridia</taxon>
        <taxon>Eubacteriales</taxon>
        <taxon>Clostridiaceae</taxon>
        <taxon>Clostridium</taxon>
    </lineage>
</organism>